<sequence>MWELEAFVRDDSGSATSDWVALAAGILLLGMIVIYGIYDRGVVGVVDDMNTELSAFDLDQPDAGLDAYGSRGAAAPAGQPEGAGTAETVLVPSYACDGGGACIYDTDGDGLVDAIGGPDGPVQATGPGGIGSSVHGQPLAAAAAGAGMPVRPISARDL</sequence>
<evidence type="ECO:0000313" key="2">
    <source>
        <dbReference type="EMBL" id="GMG81743.1"/>
    </source>
</evidence>
<keyword evidence="1" id="KW-0472">Membrane</keyword>
<evidence type="ECO:0000313" key="3">
    <source>
        <dbReference type="Proteomes" id="UP001239909"/>
    </source>
</evidence>
<proteinExistence type="predicted"/>
<reference evidence="2 3" key="1">
    <citation type="submission" date="2023-04" db="EMBL/GenBank/DDBJ databases">
        <title>Marinoamorphus aggregata gen. nov., sp. Nov., isolate from tissue of brittle star Ophioplocus japonicus.</title>
        <authorList>
            <person name="Kawano K."/>
            <person name="Sawayama S."/>
            <person name="Nakagawa S."/>
        </authorList>
    </citation>
    <scope>NUCLEOTIDE SEQUENCE [LARGE SCALE GENOMIC DNA]</scope>
    <source>
        <strain evidence="2 3">NKW23</strain>
    </source>
</reference>
<evidence type="ECO:0000256" key="1">
    <source>
        <dbReference type="SAM" id="Phobius"/>
    </source>
</evidence>
<feature type="transmembrane region" description="Helical" evidence="1">
    <location>
        <begin position="20"/>
        <end position="38"/>
    </location>
</feature>
<keyword evidence="1" id="KW-0812">Transmembrane</keyword>
<dbReference type="Proteomes" id="UP001239909">
    <property type="component" value="Unassembled WGS sequence"/>
</dbReference>
<keyword evidence="3" id="KW-1185">Reference proteome</keyword>
<dbReference type="EMBL" id="BSYI01000005">
    <property type="protein sequence ID" value="GMG81743.1"/>
    <property type="molecule type" value="Genomic_DNA"/>
</dbReference>
<keyword evidence="1" id="KW-1133">Transmembrane helix</keyword>
<name>A0ABQ6LLN9_9RHOB</name>
<accession>A0ABQ6LLN9</accession>
<comment type="caution">
    <text evidence="2">The sequence shown here is derived from an EMBL/GenBank/DDBJ whole genome shotgun (WGS) entry which is preliminary data.</text>
</comment>
<protein>
    <submittedName>
        <fullName evidence="2">Uncharacterized protein</fullName>
    </submittedName>
</protein>
<gene>
    <name evidence="2" type="ORF">LNKW23_09560</name>
</gene>
<organism evidence="2 3">
    <name type="scientific">Paralimibaculum aggregatum</name>
    <dbReference type="NCBI Taxonomy" id="3036245"/>
    <lineage>
        <taxon>Bacteria</taxon>
        <taxon>Pseudomonadati</taxon>
        <taxon>Pseudomonadota</taxon>
        <taxon>Alphaproteobacteria</taxon>
        <taxon>Rhodobacterales</taxon>
        <taxon>Paracoccaceae</taxon>
        <taxon>Paralimibaculum</taxon>
    </lineage>
</organism>
<dbReference type="RefSeq" id="WP_285670459.1">
    <property type="nucleotide sequence ID" value="NZ_BSYI01000005.1"/>
</dbReference>